<dbReference type="Gene3D" id="2.40.50.100">
    <property type="match status" value="1"/>
</dbReference>
<dbReference type="InterPro" id="IPR006143">
    <property type="entry name" value="RND_pump_MFP"/>
</dbReference>
<sequence length="377" mass="40870">MKKTPLFWLFGRALLLGCVVLLFVGGTVLAWRGFQKEPVPVEPERPVKVEAVSFFQDAQTFKYYGTLEGSRQVSLSFRVYGPLVELPVSEGDAVKKGQLLARLDERDYRTKVENATAGLSVASARLAQAKNDFQRASALRKSGAIAQAAFEQAQTAYRLASSGVESSKAQLAAAQDALRDTRLEAPFDGVIARRLVDNFQDVQASQPIVELQTVGDLDIKINVPDLDMVRFPGIDFLTGEASFDAAPGKSFPLKFKDMGTKADPMTRTYPVTVSLTEAPQGVFLLPGMPVTVTVSTKPKAGDEKVFSVSSNSLASPDGRTVVWVIKDGQAQKREVKVTRYVNGRALVTGDLAVGERIAVAGVSFLHEGQKVRTLEGE</sequence>
<protein>
    <submittedName>
        <fullName evidence="3">RND family efflux transporter, MFP subunit</fullName>
    </submittedName>
</protein>
<dbReference type="OrthoDB" id="250565at2"/>
<evidence type="ECO:0000259" key="2">
    <source>
        <dbReference type="Pfam" id="PF25917"/>
    </source>
</evidence>
<name>H0UIT3_9BACT</name>
<proteinExistence type="inferred from homology"/>
<dbReference type="eggNOG" id="COG0845">
    <property type="taxonomic scope" value="Bacteria"/>
</dbReference>
<gene>
    <name evidence="3" type="ORF">JonanDRAFT_0308</name>
</gene>
<dbReference type="STRING" id="885272.JonanDRAFT_0308"/>
<evidence type="ECO:0000256" key="1">
    <source>
        <dbReference type="ARBA" id="ARBA00009477"/>
    </source>
</evidence>
<evidence type="ECO:0000313" key="3">
    <source>
        <dbReference type="EMBL" id="EHM12727.1"/>
    </source>
</evidence>
<dbReference type="GO" id="GO:0015562">
    <property type="term" value="F:efflux transmembrane transporter activity"/>
    <property type="evidence" value="ECO:0007669"/>
    <property type="project" value="TreeGrafter"/>
</dbReference>
<dbReference type="PANTHER" id="PTHR30469:SF20">
    <property type="entry name" value="EFFLUX RND TRANSPORTER PERIPLASMIC ADAPTOR SUBUNIT"/>
    <property type="match status" value="1"/>
</dbReference>
<dbReference type="Gene3D" id="2.40.420.20">
    <property type="match status" value="1"/>
</dbReference>
<dbReference type="Gene3D" id="2.40.30.170">
    <property type="match status" value="1"/>
</dbReference>
<evidence type="ECO:0000313" key="4">
    <source>
        <dbReference type="Proteomes" id="UP000003806"/>
    </source>
</evidence>
<dbReference type="SUPFAM" id="SSF111369">
    <property type="entry name" value="HlyD-like secretion proteins"/>
    <property type="match status" value="1"/>
</dbReference>
<accession>H0UIT3</accession>
<dbReference type="Proteomes" id="UP000003806">
    <property type="component" value="Chromosome"/>
</dbReference>
<dbReference type="EMBL" id="CM001376">
    <property type="protein sequence ID" value="EHM12727.1"/>
    <property type="molecule type" value="Genomic_DNA"/>
</dbReference>
<dbReference type="HOGENOM" id="CLU_018816_1_0_0"/>
<dbReference type="PANTHER" id="PTHR30469">
    <property type="entry name" value="MULTIDRUG RESISTANCE PROTEIN MDTA"/>
    <property type="match status" value="1"/>
</dbReference>
<keyword evidence="4" id="KW-1185">Reference proteome</keyword>
<dbReference type="AlphaFoldDB" id="H0UIT3"/>
<dbReference type="Pfam" id="PF25917">
    <property type="entry name" value="BSH_RND"/>
    <property type="match status" value="1"/>
</dbReference>
<dbReference type="RefSeq" id="WP_008520144.1">
    <property type="nucleotide sequence ID" value="NZ_CM001376.1"/>
</dbReference>
<dbReference type="Gene3D" id="1.10.287.470">
    <property type="entry name" value="Helix hairpin bin"/>
    <property type="match status" value="1"/>
</dbReference>
<comment type="similarity">
    <text evidence="1">Belongs to the membrane fusion protein (MFP) (TC 8.A.1) family.</text>
</comment>
<feature type="domain" description="Multidrug resistance protein MdtA-like barrel-sandwich hybrid" evidence="2">
    <location>
        <begin position="71"/>
        <end position="207"/>
    </location>
</feature>
<dbReference type="NCBIfam" id="TIGR01730">
    <property type="entry name" value="RND_mfp"/>
    <property type="match status" value="1"/>
</dbReference>
<reference evidence="3 4" key="1">
    <citation type="submission" date="2011-11" db="EMBL/GenBank/DDBJ databases">
        <title>The Noncontiguous Finished genome of Jonquetella anthropi DSM 22815.</title>
        <authorList>
            <consortium name="US DOE Joint Genome Institute (JGI-PGF)"/>
            <person name="Lucas S."/>
            <person name="Copeland A."/>
            <person name="Lapidus A."/>
            <person name="Glavina del Rio T."/>
            <person name="Dalin E."/>
            <person name="Tice H."/>
            <person name="Bruce D."/>
            <person name="Goodwin L."/>
            <person name="Pitluck S."/>
            <person name="Peters L."/>
            <person name="Mikhailova N."/>
            <person name="Held B."/>
            <person name="Kyrpides N."/>
            <person name="Mavromatis K."/>
            <person name="Ivanova N."/>
            <person name="Markowitz V."/>
            <person name="Cheng J.-F."/>
            <person name="Hugenholtz P."/>
            <person name="Woyke T."/>
            <person name="Wu D."/>
            <person name="Gronow S."/>
            <person name="Wellnitz S."/>
            <person name="Brambilla E."/>
            <person name="Klenk H.-P."/>
            <person name="Eisen J.A."/>
        </authorList>
    </citation>
    <scope>NUCLEOTIDE SEQUENCE [LARGE SCALE GENOMIC DNA]</scope>
    <source>
        <strain evidence="3 4">DSM 22815</strain>
    </source>
</reference>
<dbReference type="InterPro" id="IPR058625">
    <property type="entry name" value="MdtA-like_BSH"/>
</dbReference>
<organism evidence="3 4">
    <name type="scientific">Jonquetella anthropi DSM 22815</name>
    <dbReference type="NCBI Taxonomy" id="885272"/>
    <lineage>
        <taxon>Bacteria</taxon>
        <taxon>Thermotogati</taxon>
        <taxon>Synergistota</taxon>
        <taxon>Synergistia</taxon>
        <taxon>Synergistales</taxon>
        <taxon>Dethiosulfovibrionaceae</taxon>
        <taxon>Jonquetella</taxon>
    </lineage>
</organism>
<dbReference type="GO" id="GO:1990281">
    <property type="term" value="C:efflux pump complex"/>
    <property type="evidence" value="ECO:0007669"/>
    <property type="project" value="TreeGrafter"/>
</dbReference>